<evidence type="ECO:0008006" key="6">
    <source>
        <dbReference type="Google" id="ProtNLM"/>
    </source>
</evidence>
<feature type="compositionally biased region" description="Polar residues" evidence="1">
    <location>
        <begin position="196"/>
        <end position="206"/>
    </location>
</feature>
<feature type="compositionally biased region" description="Basic and acidic residues" evidence="1">
    <location>
        <begin position="169"/>
        <end position="181"/>
    </location>
</feature>
<name>A0A564Z7P0_HYMDI</name>
<keyword evidence="2" id="KW-0472">Membrane</keyword>
<reference evidence="4 5" key="1">
    <citation type="submission" date="2019-07" db="EMBL/GenBank/DDBJ databases">
        <authorList>
            <person name="Jastrzebski P J."/>
            <person name="Paukszto L."/>
            <person name="Jastrzebski P J."/>
        </authorList>
    </citation>
    <scope>NUCLEOTIDE SEQUENCE [LARGE SCALE GENOMIC DNA]</scope>
    <source>
        <strain evidence="4 5">WMS-il1</strain>
    </source>
</reference>
<evidence type="ECO:0000313" key="4">
    <source>
        <dbReference type="EMBL" id="VUZ55359.1"/>
    </source>
</evidence>
<feature type="compositionally biased region" description="Acidic residues" evidence="1">
    <location>
        <begin position="252"/>
        <end position="273"/>
    </location>
</feature>
<feature type="region of interest" description="Disordered" evidence="1">
    <location>
        <begin position="347"/>
        <end position="369"/>
    </location>
</feature>
<feature type="region of interest" description="Disordered" evidence="1">
    <location>
        <begin position="168"/>
        <end position="331"/>
    </location>
</feature>
<proteinExistence type="predicted"/>
<evidence type="ECO:0000256" key="3">
    <source>
        <dbReference type="SAM" id="SignalP"/>
    </source>
</evidence>
<protein>
    <recommendedName>
        <fullName evidence="6">TNFR-Cys domain-containing protein</fullName>
    </recommendedName>
</protein>
<feature type="transmembrane region" description="Helical" evidence="2">
    <location>
        <begin position="406"/>
        <end position="426"/>
    </location>
</feature>
<keyword evidence="5" id="KW-1185">Reference proteome</keyword>
<dbReference type="EMBL" id="CABIJS010000691">
    <property type="protein sequence ID" value="VUZ55359.1"/>
    <property type="molecule type" value="Genomic_DNA"/>
</dbReference>
<feature type="compositionally biased region" description="Polar residues" evidence="1">
    <location>
        <begin position="274"/>
        <end position="288"/>
    </location>
</feature>
<evidence type="ECO:0000313" key="5">
    <source>
        <dbReference type="Proteomes" id="UP000321570"/>
    </source>
</evidence>
<feature type="compositionally biased region" description="Basic and acidic residues" evidence="1">
    <location>
        <begin position="317"/>
        <end position="326"/>
    </location>
</feature>
<organism evidence="4 5">
    <name type="scientific">Hymenolepis diminuta</name>
    <name type="common">Rat tapeworm</name>
    <dbReference type="NCBI Taxonomy" id="6216"/>
    <lineage>
        <taxon>Eukaryota</taxon>
        <taxon>Metazoa</taxon>
        <taxon>Spiralia</taxon>
        <taxon>Lophotrochozoa</taxon>
        <taxon>Platyhelminthes</taxon>
        <taxon>Cestoda</taxon>
        <taxon>Eucestoda</taxon>
        <taxon>Cyclophyllidea</taxon>
        <taxon>Hymenolepididae</taxon>
        <taxon>Hymenolepis</taxon>
    </lineage>
</organism>
<dbReference type="CDD" id="cd23539">
    <property type="entry name" value="TFP_LU_ECD_CinHb4_like"/>
    <property type="match status" value="1"/>
</dbReference>
<feature type="compositionally biased region" description="Basic and acidic residues" evidence="1">
    <location>
        <begin position="294"/>
        <end position="310"/>
    </location>
</feature>
<gene>
    <name evidence="4" type="ORF">WMSIL1_LOCUS13218</name>
</gene>
<evidence type="ECO:0000256" key="1">
    <source>
        <dbReference type="SAM" id="MobiDB-lite"/>
    </source>
</evidence>
<accession>A0A564Z7P0</accession>
<keyword evidence="2" id="KW-1133">Transmembrane helix</keyword>
<feature type="compositionally biased region" description="Low complexity" evidence="1">
    <location>
        <begin position="215"/>
        <end position="225"/>
    </location>
</feature>
<sequence>MSMSKCIGTLLLFTSYVISAPQKGFKTTDIQQLNCHKCDDEMQGCRAEMITNEVCQSGTIACMIEMFFVPNGTKKFNFRSGCATRYGCPSGYKNLMCTDFIRGVKTCRLCCFESKCHDPTPASETRVKVMKDLLFKTGLDAETVEKYVEKENEIAFYRGVARATTAAYKTEREGENEKSTTVEEEVITEEERTQVKLAQTTSRSQIEVTEEETLDSTSEPSSLSTEEIDGSYPSTLDEEYNISELPIQNGEESSDSVDETEEHDSSMVDEDNNSVDSARENVSATMNEGQDFVKSAEEKSKRPITEEKSTLETGVDSSKRNMKENEDYGEEKDEMIHYGKEFLHESSENAAESKDYLQTSGKEARTMFDNEKVEKTVKEPQMNDQAVDELPKTASGAMNFKKYGNLAIRVASGIAVPFLSAFLLLYMSI</sequence>
<dbReference type="AlphaFoldDB" id="A0A564Z7P0"/>
<feature type="signal peptide" evidence="3">
    <location>
        <begin position="1"/>
        <end position="19"/>
    </location>
</feature>
<dbReference type="Proteomes" id="UP000321570">
    <property type="component" value="Unassembled WGS sequence"/>
</dbReference>
<keyword evidence="3" id="KW-0732">Signal</keyword>
<evidence type="ECO:0000256" key="2">
    <source>
        <dbReference type="SAM" id="Phobius"/>
    </source>
</evidence>
<feature type="chain" id="PRO_5022212863" description="TNFR-Cys domain-containing protein" evidence="3">
    <location>
        <begin position="20"/>
        <end position="429"/>
    </location>
</feature>
<keyword evidence="2" id="KW-0812">Transmembrane</keyword>